<feature type="region of interest" description="Disordered" evidence="9">
    <location>
        <begin position="1"/>
        <end position="32"/>
    </location>
</feature>
<protein>
    <submittedName>
        <fullName evidence="11">ABC transporter permease subunit</fullName>
    </submittedName>
</protein>
<evidence type="ECO:0000256" key="4">
    <source>
        <dbReference type="ARBA" id="ARBA00022475"/>
    </source>
</evidence>
<gene>
    <name evidence="11" type="ORF">MUB46_11190</name>
</gene>
<keyword evidence="6 8" id="KW-1133">Transmembrane helix</keyword>
<evidence type="ECO:0000256" key="5">
    <source>
        <dbReference type="ARBA" id="ARBA00022692"/>
    </source>
</evidence>
<keyword evidence="12" id="KW-1185">Reference proteome</keyword>
<proteinExistence type="inferred from homology"/>
<comment type="similarity">
    <text evidence="2">Belongs to the binding-protein-dependent transport system permease family. CysTW subfamily.</text>
</comment>
<accession>A0AAW5QWW8</accession>
<organism evidence="11 12">
    <name type="scientific">Microbaculum marinisediminis</name>
    <dbReference type="NCBI Taxonomy" id="2931392"/>
    <lineage>
        <taxon>Bacteria</taxon>
        <taxon>Pseudomonadati</taxon>
        <taxon>Pseudomonadota</taxon>
        <taxon>Alphaproteobacteria</taxon>
        <taxon>Hyphomicrobiales</taxon>
        <taxon>Tepidamorphaceae</taxon>
        <taxon>Microbaculum</taxon>
    </lineage>
</organism>
<evidence type="ECO:0000256" key="8">
    <source>
        <dbReference type="RuleBase" id="RU363032"/>
    </source>
</evidence>
<evidence type="ECO:0000256" key="1">
    <source>
        <dbReference type="ARBA" id="ARBA00004651"/>
    </source>
</evidence>
<evidence type="ECO:0000259" key="10">
    <source>
        <dbReference type="PROSITE" id="PS50928"/>
    </source>
</evidence>
<evidence type="ECO:0000256" key="2">
    <source>
        <dbReference type="ARBA" id="ARBA00007069"/>
    </source>
</evidence>
<evidence type="ECO:0000256" key="9">
    <source>
        <dbReference type="SAM" id="MobiDB-lite"/>
    </source>
</evidence>
<dbReference type="Pfam" id="PF00528">
    <property type="entry name" value="BPD_transp_1"/>
    <property type="match status" value="1"/>
</dbReference>
<evidence type="ECO:0000313" key="12">
    <source>
        <dbReference type="Proteomes" id="UP001320898"/>
    </source>
</evidence>
<comment type="caution">
    <text evidence="11">The sequence shown here is derived from an EMBL/GenBank/DDBJ whole genome shotgun (WGS) entry which is preliminary data.</text>
</comment>
<evidence type="ECO:0000256" key="3">
    <source>
        <dbReference type="ARBA" id="ARBA00022448"/>
    </source>
</evidence>
<dbReference type="InterPro" id="IPR035906">
    <property type="entry name" value="MetI-like_sf"/>
</dbReference>
<evidence type="ECO:0000256" key="7">
    <source>
        <dbReference type="ARBA" id="ARBA00023136"/>
    </source>
</evidence>
<name>A0AAW5QWW8_9HYPH</name>
<keyword evidence="3 8" id="KW-0813">Transport</keyword>
<feature type="domain" description="ABC transmembrane type-1" evidence="10">
    <location>
        <begin position="112"/>
        <end position="320"/>
    </location>
</feature>
<feature type="transmembrane region" description="Helical" evidence="8">
    <location>
        <begin position="118"/>
        <end position="138"/>
    </location>
</feature>
<dbReference type="AlphaFoldDB" id="A0AAW5QWW8"/>
<feature type="transmembrane region" description="Helical" evidence="8">
    <location>
        <begin position="299"/>
        <end position="319"/>
    </location>
</feature>
<dbReference type="PROSITE" id="PS50928">
    <property type="entry name" value="ABC_TM1"/>
    <property type="match status" value="1"/>
</dbReference>
<comment type="subcellular location">
    <subcellularLocation>
        <location evidence="1 8">Cell membrane</location>
        <topology evidence="1 8">Multi-pass membrane protein</topology>
    </subcellularLocation>
</comment>
<reference evidence="11 12" key="1">
    <citation type="submission" date="2022-04" db="EMBL/GenBank/DDBJ databases">
        <authorList>
            <person name="Ye Y.-Q."/>
            <person name="Du Z.-J."/>
        </authorList>
    </citation>
    <scope>NUCLEOTIDE SEQUENCE [LARGE SCALE GENOMIC DNA]</scope>
    <source>
        <strain evidence="11 12">A6E488</strain>
    </source>
</reference>
<keyword evidence="5 8" id="KW-0812">Transmembrane</keyword>
<keyword evidence="7 8" id="KW-0472">Membrane</keyword>
<evidence type="ECO:0000256" key="6">
    <source>
        <dbReference type="ARBA" id="ARBA00022989"/>
    </source>
</evidence>
<evidence type="ECO:0000313" key="11">
    <source>
        <dbReference type="EMBL" id="MCT8972422.1"/>
    </source>
</evidence>
<sequence length="330" mass="36501">MASQETAPTSPPGASAPDPATPDPARSEHSYVEEARRREVRGKWLLAAPALVVLLAAASGPLLIVLVYSFLTPDPYGGVEWQFSLQGWFQVVFARDIFDETIGLADAHLSIFWRSVQLSFLTTLLTLIFGFPTAYFIATRPQQYRELWLFLITIPFWTNLLIRTFAIMEVIRNEGIINTILMTTGIIEQPIQMLFTDFAILLGMAYVYLPLMVLPLYASMEKLDFRLVEAAYDLYATRFQALRRVIIPAVKPGIVAGAILVFIPSLGAYVTPRVLGGGKHLMLGNLIELQFGQGRNWPLGAALSITLLAIVMVALISYVRNAGRTDAGHG</sequence>
<dbReference type="Gene3D" id="1.10.3720.10">
    <property type="entry name" value="MetI-like"/>
    <property type="match status" value="1"/>
</dbReference>
<feature type="compositionally biased region" description="Low complexity" evidence="9">
    <location>
        <begin position="1"/>
        <end position="18"/>
    </location>
</feature>
<dbReference type="EMBL" id="JALIDZ010000004">
    <property type="protein sequence ID" value="MCT8972422.1"/>
    <property type="molecule type" value="Genomic_DNA"/>
</dbReference>
<dbReference type="CDD" id="cd06261">
    <property type="entry name" value="TM_PBP2"/>
    <property type="match status" value="1"/>
</dbReference>
<dbReference type="PANTHER" id="PTHR42929:SF1">
    <property type="entry name" value="INNER MEMBRANE ABC TRANSPORTER PERMEASE PROTEIN YDCU-RELATED"/>
    <property type="match status" value="1"/>
</dbReference>
<dbReference type="GO" id="GO:0055085">
    <property type="term" value="P:transmembrane transport"/>
    <property type="evidence" value="ECO:0007669"/>
    <property type="project" value="InterPro"/>
</dbReference>
<dbReference type="Proteomes" id="UP001320898">
    <property type="component" value="Unassembled WGS sequence"/>
</dbReference>
<feature type="transmembrane region" description="Helical" evidence="8">
    <location>
        <begin position="147"/>
        <end position="171"/>
    </location>
</feature>
<dbReference type="PANTHER" id="PTHR42929">
    <property type="entry name" value="INNER MEMBRANE ABC TRANSPORTER PERMEASE PROTEIN YDCU-RELATED-RELATED"/>
    <property type="match status" value="1"/>
</dbReference>
<dbReference type="GO" id="GO:0005886">
    <property type="term" value="C:plasma membrane"/>
    <property type="evidence" value="ECO:0007669"/>
    <property type="project" value="UniProtKB-SubCell"/>
</dbReference>
<feature type="transmembrane region" description="Helical" evidence="8">
    <location>
        <begin position="191"/>
        <end position="217"/>
    </location>
</feature>
<keyword evidence="4" id="KW-1003">Cell membrane</keyword>
<dbReference type="InterPro" id="IPR000515">
    <property type="entry name" value="MetI-like"/>
</dbReference>
<dbReference type="SUPFAM" id="SSF161098">
    <property type="entry name" value="MetI-like"/>
    <property type="match status" value="1"/>
</dbReference>
<feature type="transmembrane region" description="Helical" evidence="8">
    <location>
        <begin position="44"/>
        <end position="71"/>
    </location>
</feature>
<dbReference type="RefSeq" id="WP_261615983.1">
    <property type="nucleotide sequence ID" value="NZ_JALIDZ010000004.1"/>
</dbReference>